<protein>
    <submittedName>
        <fullName evidence="1">Uncharacterized protein</fullName>
    </submittedName>
</protein>
<dbReference type="AlphaFoldDB" id="A0A6M3LFU8"/>
<proteinExistence type="predicted"/>
<evidence type="ECO:0000313" key="1">
    <source>
        <dbReference type="EMBL" id="QJA91935.1"/>
    </source>
</evidence>
<name>A0A6M3LFU8_9ZZZZ</name>
<gene>
    <name evidence="1" type="ORF">MM415B03227_0003</name>
</gene>
<organism evidence="1">
    <name type="scientific">viral metagenome</name>
    <dbReference type="NCBI Taxonomy" id="1070528"/>
    <lineage>
        <taxon>unclassified sequences</taxon>
        <taxon>metagenomes</taxon>
        <taxon>organismal metagenomes</taxon>
    </lineage>
</organism>
<accession>A0A6M3LFU8</accession>
<reference evidence="1" key="1">
    <citation type="submission" date="2020-03" db="EMBL/GenBank/DDBJ databases">
        <title>The deep terrestrial virosphere.</title>
        <authorList>
            <person name="Holmfeldt K."/>
            <person name="Nilsson E."/>
            <person name="Simone D."/>
            <person name="Lopez-Fernandez M."/>
            <person name="Wu X."/>
            <person name="de Brujin I."/>
            <person name="Lundin D."/>
            <person name="Andersson A."/>
            <person name="Bertilsson S."/>
            <person name="Dopson M."/>
        </authorList>
    </citation>
    <scope>NUCLEOTIDE SEQUENCE</scope>
    <source>
        <strain evidence="1">MM415B03227</strain>
    </source>
</reference>
<dbReference type="EMBL" id="MT143025">
    <property type="protein sequence ID" value="QJA91935.1"/>
    <property type="molecule type" value="Genomic_DNA"/>
</dbReference>
<sequence length="128" mass="15217">MTNSMLVIDGGKIRNVNDVQLVEDIIKLKNKKDHWAVISKLVEIWAAKSPDEEKMVQINIKQYKETLKDKKFGQTLQGKNQERRFKLSFPTSLMMYIRKVYNNEELKIDEKFFDEFGKRYPMFKVATH</sequence>